<evidence type="ECO:0008006" key="3">
    <source>
        <dbReference type="Google" id="ProtNLM"/>
    </source>
</evidence>
<keyword evidence="2" id="KW-1185">Reference proteome</keyword>
<protein>
    <recommendedName>
        <fullName evidence="3">Polyketide cyclase / dehydrase and lipid transport</fullName>
    </recommendedName>
</protein>
<organism evidence="1 2">
    <name type="scientific">Microbulbifer rhizosphaerae</name>
    <dbReference type="NCBI Taxonomy" id="1562603"/>
    <lineage>
        <taxon>Bacteria</taxon>
        <taxon>Pseudomonadati</taxon>
        <taxon>Pseudomonadota</taxon>
        <taxon>Gammaproteobacteria</taxon>
        <taxon>Cellvibrionales</taxon>
        <taxon>Microbulbiferaceae</taxon>
        <taxon>Microbulbifer</taxon>
    </lineage>
</organism>
<sequence>MFVTADTEVTVQADPNDLWEYAANPENWTASNPKEHYGLIYFCPENRPAQGVEFHQRERVAGVYADLRGRIVYMEKPNLTVWAGTATYKLLWGLFRFHLPEGGVFKLERTESGTKASHNVYIDFPNSLWGRMLRWIFLNILNGQKAVYDHTYRELVYFKEKLENK</sequence>
<gene>
    <name evidence="1" type="ORF">FHS09_004571</name>
</gene>
<dbReference type="EMBL" id="JACHWZ010000054">
    <property type="protein sequence ID" value="MBB3063697.1"/>
    <property type="molecule type" value="Genomic_DNA"/>
</dbReference>
<proteinExistence type="predicted"/>
<reference evidence="1 2" key="1">
    <citation type="submission" date="2020-08" db="EMBL/GenBank/DDBJ databases">
        <title>Genomic Encyclopedia of Type Strains, Phase III (KMG-III): the genomes of soil and plant-associated and newly described type strains.</title>
        <authorList>
            <person name="Whitman W."/>
        </authorList>
    </citation>
    <scope>NUCLEOTIDE SEQUENCE [LARGE SCALE GENOMIC DNA]</scope>
    <source>
        <strain evidence="1 2">CECT 8799</strain>
    </source>
</reference>
<dbReference type="InterPro" id="IPR023393">
    <property type="entry name" value="START-like_dom_sf"/>
</dbReference>
<dbReference type="Proteomes" id="UP000535937">
    <property type="component" value="Unassembled WGS sequence"/>
</dbReference>
<name>A0A7W4WH67_9GAMM</name>
<dbReference type="Gene3D" id="3.30.530.20">
    <property type="match status" value="1"/>
</dbReference>
<dbReference type="SUPFAM" id="SSF55961">
    <property type="entry name" value="Bet v1-like"/>
    <property type="match status" value="1"/>
</dbReference>
<comment type="caution">
    <text evidence="1">The sequence shown here is derived from an EMBL/GenBank/DDBJ whole genome shotgun (WGS) entry which is preliminary data.</text>
</comment>
<accession>A0A7W4WH67</accession>
<dbReference type="AlphaFoldDB" id="A0A7W4WH67"/>
<evidence type="ECO:0000313" key="1">
    <source>
        <dbReference type="EMBL" id="MBB3063697.1"/>
    </source>
</evidence>
<evidence type="ECO:0000313" key="2">
    <source>
        <dbReference type="Proteomes" id="UP000535937"/>
    </source>
</evidence>
<dbReference type="RefSeq" id="WP_183464089.1">
    <property type="nucleotide sequence ID" value="NZ_JACHWZ010000054.1"/>
</dbReference>